<dbReference type="EMBL" id="BMAW01033602">
    <property type="protein sequence ID" value="GFU30995.1"/>
    <property type="molecule type" value="Genomic_DNA"/>
</dbReference>
<protein>
    <submittedName>
        <fullName evidence="1">Uncharacterized protein</fullName>
    </submittedName>
</protein>
<organism evidence="1 2">
    <name type="scientific">Nephila pilipes</name>
    <name type="common">Giant wood spider</name>
    <name type="synonym">Nephila maculata</name>
    <dbReference type="NCBI Taxonomy" id="299642"/>
    <lineage>
        <taxon>Eukaryota</taxon>
        <taxon>Metazoa</taxon>
        <taxon>Ecdysozoa</taxon>
        <taxon>Arthropoda</taxon>
        <taxon>Chelicerata</taxon>
        <taxon>Arachnida</taxon>
        <taxon>Araneae</taxon>
        <taxon>Araneomorphae</taxon>
        <taxon>Entelegynae</taxon>
        <taxon>Araneoidea</taxon>
        <taxon>Nephilidae</taxon>
        <taxon>Nephila</taxon>
    </lineage>
</organism>
<sequence>MPYVENVVFFLETCEYKEEDFDNLDNCRRNCNVDCNSSPTDSFDANAIDRKSRIPSFLNPEKRLQSNCELGIAGSFYHDDITEHRRKRVTCCNDESGASTGGVKAKLNDFPDVQLYTTRTFSLDFAIARSVSVEHAKEGGRLQRSILFRCDFCCKPRNFET</sequence>
<accession>A0A8X6QL18</accession>
<proteinExistence type="predicted"/>
<dbReference type="Proteomes" id="UP000887013">
    <property type="component" value="Unassembled WGS sequence"/>
</dbReference>
<comment type="caution">
    <text evidence="1">The sequence shown here is derived from an EMBL/GenBank/DDBJ whole genome shotgun (WGS) entry which is preliminary data.</text>
</comment>
<evidence type="ECO:0000313" key="2">
    <source>
        <dbReference type="Proteomes" id="UP000887013"/>
    </source>
</evidence>
<keyword evidence="2" id="KW-1185">Reference proteome</keyword>
<reference evidence="1" key="1">
    <citation type="submission" date="2020-08" db="EMBL/GenBank/DDBJ databases">
        <title>Multicomponent nature underlies the extraordinary mechanical properties of spider dragline silk.</title>
        <authorList>
            <person name="Kono N."/>
            <person name="Nakamura H."/>
            <person name="Mori M."/>
            <person name="Yoshida Y."/>
            <person name="Ohtoshi R."/>
            <person name="Malay A.D."/>
            <person name="Moran D.A.P."/>
            <person name="Tomita M."/>
            <person name="Numata K."/>
            <person name="Arakawa K."/>
        </authorList>
    </citation>
    <scope>NUCLEOTIDE SEQUENCE</scope>
</reference>
<name>A0A8X6QL18_NEPPI</name>
<evidence type="ECO:0000313" key="1">
    <source>
        <dbReference type="EMBL" id="GFU30995.1"/>
    </source>
</evidence>
<gene>
    <name evidence="1" type="ORF">NPIL_307171</name>
</gene>
<dbReference type="AlphaFoldDB" id="A0A8X6QL18"/>